<dbReference type="CDD" id="cd02440">
    <property type="entry name" value="AdoMet_MTases"/>
    <property type="match status" value="1"/>
</dbReference>
<feature type="compositionally biased region" description="Polar residues" evidence="12">
    <location>
        <begin position="7"/>
        <end position="17"/>
    </location>
</feature>
<feature type="compositionally biased region" description="Polar residues" evidence="12">
    <location>
        <begin position="32"/>
        <end position="41"/>
    </location>
</feature>
<dbReference type="EMBL" id="CAIX01000079">
    <property type="protein sequence ID" value="CCI44758.1"/>
    <property type="molecule type" value="Genomic_DNA"/>
</dbReference>
<evidence type="ECO:0000256" key="1">
    <source>
        <dbReference type="ARBA" id="ARBA00004123"/>
    </source>
</evidence>
<dbReference type="Gene3D" id="3.40.50.150">
    <property type="entry name" value="Vaccinia Virus protein VP39"/>
    <property type="match status" value="1"/>
</dbReference>
<dbReference type="OrthoDB" id="443402at2759"/>
<protein>
    <recommendedName>
        <fullName evidence="3 11">Histone-lysine N-methyltransferase, H3 lysine-79 specific</fullName>
        <ecNumber evidence="2 11">2.1.1.360</ecNumber>
    </recommendedName>
    <alternativeName>
        <fullName evidence="9 11">Histone H3-K79 methyltransferase</fullName>
    </alternativeName>
</protein>
<dbReference type="PANTHER" id="PTHR21451:SF0">
    <property type="entry name" value="HISTONE-LYSINE N-METHYLTRANSFERASE, H3 LYSINE-79 SPECIFIC"/>
    <property type="match status" value="1"/>
</dbReference>
<proteinExistence type="inferred from homology"/>
<evidence type="ECO:0000256" key="6">
    <source>
        <dbReference type="ARBA" id="ARBA00022691"/>
    </source>
</evidence>
<comment type="caution">
    <text evidence="14">The sequence shown here is derived from an EMBL/GenBank/DDBJ whole genome shotgun (WGS) entry which is preliminary data.</text>
</comment>
<evidence type="ECO:0000256" key="5">
    <source>
        <dbReference type="ARBA" id="ARBA00022679"/>
    </source>
</evidence>
<evidence type="ECO:0000256" key="8">
    <source>
        <dbReference type="ARBA" id="ARBA00023242"/>
    </source>
</evidence>
<evidence type="ECO:0000256" key="9">
    <source>
        <dbReference type="ARBA" id="ARBA00029821"/>
    </source>
</evidence>
<sequence length="537" mass="60538">MSRKSTSHLSLPPTNDKTLNEAASYRHRHTYNTRSAINLTENRPPKSIYRPSSVHKSDLDQSHSPEIQKQRYKTTSTSLGNSQTISSKMPSTDSPQGSIYSPTHDHKYHSHLTSSLVRACPAPKSRKEFSDKLDNDTSFAISRGGLSRFRDTLPSESKDCKHLNFNRLDTGIKDAKHLRRSSLSTCSSDLLLSDIAFETRPSRRSTLSVYETPRLTAPEPSQSRFSLERRRKSLNESSDATPASRSAAKHSFSPLDGIIKTKQTPQKKDTLKSPSGRMSLENLLTPQMCHAAAVPELLATLYREQEHDDRDLYKVSSHLAREMTQESQCSSYVNRLNNSDFVRLLTYGEVSCSSISQTIIPFLDLRDDDVFYDLGCGTGKIVVQVAIETACLVSKGIELMKNRVLEGKRALQRLNTNCSQYIVGKAIEIVHGDICLPPTIAPITDASVVFINNVMFGPDLMLKILGVLSKIPNLRRVVTLRRICERHRHEKCSRRGDYCVDYVHPPIQADIKVSWADRTSVYCYQRTQTVNFPQKKY</sequence>
<dbReference type="GO" id="GO:0032259">
    <property type="term" value="P:methylation"/>
    <property type="evidence" value="ECO:0007669"/>
    <property type="project" value="UniProtKB-KW"/>
</dbReference>
<name>A0A024GDI3_9STRA</name>
<keyword evidence="8 11" id="KW-0539">Nucleus</keyword>
<feature type="region of interest" description="Disordered" evidence="12">
    <location>
        <begin position="211"/>
        <end position="277"/>
    </location>
</feature>
<keyword evidence="5 11" id="KW-0808">Transferase</keyword>
<feature type="region of interest" description="Disordered" evidence="12">
    <location>
        <begin position="1"/>
        <end position="96"/>
    </location>
</feature>
<gene>
    <name evidence="14" type="ORF">BN9_055820</name>
</gene>
<dbReference type="Pfam" id="PF08123">
    <property type="entry name" value="DOT1"/>
    <property type="match status" value="1"/>
</dbReference>
<dbReference type="InterPro" id="IPR025789">
    <property type="entry name" value="DOT1_dom"/>
</dbReference>
<dbReference type="GO" id="GO:0006281">
    <property type="term" value="P:DNA repair"/>
    <property type="evidence" value="ECO:0007669"/>
    <property type="project" value="TreeGrafter"/>
</dbReference>
<keyword evidence="6 11" id="KW-0949">S-adenosyl-L-methionine</keyword>
<comment type="similarity">
    <text evidence="11">Belongs to the class I-like SAM-binding methyltransferase superfamily. DOT1 family.</text>
</comment>
<keyword evidence="15" id="KW-1185">Reference proteome</keyword>
<organism evidence="14 15">
    <name type="scientific">Albugo candida</name>
    <dbReference type="NCBI Taxonomy" id="65357"/>
    <lineage>
        <taxon>Eukaryota</taxon>
        <taxon>Sar</taxon>
        <taxon>Stramenopiles</taxon>
        <taxon>Oomycota</taxon>
        <taxon>Peronosporomycetes</taxon>
        <taxon>Albuginales</taxon>
        <taxon>Albuginaceae</taxon>
        <taxon>Albugo</taxon>
    </lineage>
</organism>
<accession>A0A024GDI3</accession>
<comment type="miscellaneous">
    <text evidence="11">In contrast to other lysine histone methyltransferases, it does not contain a SET domain, suggesting the existence of another mechanism for methylation of lysine residues of histones.</text>
</comment>
<evidence type="ECO:0000256" key="3">
    <source>
        <dbReference type="ARBA" id="ARBA00020987"/>
    </source>
</evidence>
<dbReference type="InParanoid" id="A0A024GDI3"/>
<dbReference type="InterPro" id="IPR030445">
    <property type="entry name" value="H3-K79_meTrfase"/>
</dbReference>
<dbReference type="PANTHER" id="PTHR21451">
    <property type="entry name" value="HISTONE H3 METHYLTRANSFERASE"/>
    <property type="match status" value="1"/>
</dbReference>
<dbReference type="InterPro" id="IPR029063">
    <property type="entry name" value="SAM-dependent_MTases_sf"/>
</dbReference>
<feature type="compositionally biased region" description="Polar residues" evidence="12">
    <location>
        <begin position="235"/>
        <end position="244"/>
    </location>
</feature>
<evidence type="ECO:0000313" key="14">
    <source>
        <dbReference type="EMBL" id="CCI44758.1"/>
    </source>
</evidence>
<dbReference type="GO" id="GO:0005634">
    <property type="term" value="C:nucleus"/>
    <property type="evidence" value="ECO:0007669"/>
    <property type="project" value="UniProtKB-SubCell"/>
</dbReference>
<comment type="function">
    <text evidence="11">Histone methyltransferase that specifically trimethylates histone H3 to form H3K79me3. This methylation is required for telomere silencing and for the pachytene checkpoint during the meiotic cell cycle by allowing the recruitment of RAD9 to double strand breaks. Nucleosomes are preferred as substrate compared to free histone.</text>
</comment>
<dbReference type="EC" id="2.1.1.360" evidence="2 11"/>
<dbReference type="PROSITE" id="PS51569">
    <property type="entry name" value="DOT1"/>
    <property type="match status" value="1"/>
</dbReference>
<comment type="catalytic activity">
    <reaction evidence="10 11">
        <text>L-lysyl(79)-[histone H3] + 3 S-adenosyl-L-methionine = N(6),N(6),N(6)-trimethyl-L-lysyl(79)-[histone H3] + 3 S-adenosyl-L-homocysteine + 3 H(+)</text>
        <dbReference type="Rhea" id="RHEA:60328"/>
        <dbReference type="Rhea" id="RHEA-COMP:15549"/>
        <dbReference type="Rhea" id="RHEA-COMP:15552"/>
        <dbReference type="ChEBI" id="CHEBI:15378"/>
        <dbReference type="ChEBI" id="CHEBI:29969"/>
        <dbReference type="ChEBI" id="CHEBI:57856"/>
        <dbReference type="ChEBI" id="CHEBI:59789"/>
        <dbReference type="ChEBI" id="CHEBI:61961"/>
        <dbReference type="EC" id="2.1.1.360"/>
    </reaction>
</comment>
<evidence type="ECO:0000256" key="4">
    <source>
        <dbReference type="ARBA" id="ARBA00022603"/>
    </source>
</evidence>
<evidence type="ECO:0000256" key="11">
    <source>
        <dbReference type="RuleBase" id="RU271113"/>
    </source>
</evidence>
<feature type="compositionally biased region" description="Polar residues" evidence="12">
    <location>
        <begin position="70"/>
        <end position="96"/>
    </location>
</feature>
<reference evidence="14 15" key="1">
    <citation type="submission" date="2012-05" db="EMBL/GenBank/DDBJ databases">
        <title>Recombination and specialization in a pathogen metapopulation.</title>
        <authorList>
            <person name="Gardiner A."/>
            <person name="Kemen E."/>
            <person name="Schultz-Larsen T."/>
            <person name="MacLean D."/>
            <person name="Van Oosterhout C."/>
            <person name="Jones J.D.G."/>
        </authorList>
    </citation>
    <scope>NUCLEOTIDE SEQUENCE [LARGE SCALE GENOMIC DNA]</scope>
    <source>
        <strain evidence="14 15">Ac Nc2</strain>
    </source>
</reference>
<dbReference type="SUPFAM" id="SSF53335">
    <property type="entry name" value="S-adenosyl-L-methionine-dependent methyltransferases"/>
    <property type="match status" value="1"/>
</dbReference>
<evidence type="ECO:0000256" key="7">
    <source>
        <dbReference type="ARBA" id="ARBA00022853"/>
    </source>
</evidence>
<feature type="domain" description="DOT1" evidence="13">
    <location>
        <begin position="213"/>
        <end position="537"/>
    </location>
</feature>
<evidence type="ECO:0000259" key="13">
    <source>
        <dbReference type="PROSITE" id="PS51569"/>
    </source>
</evidence>
<evidence type="ECO:0000256" key="2">
    <source>
        <dbReference type="ARBA" id="ARBA00012190"/>
    </source>
</evidence>
<evidence type="ECO:0000256" key="10">
    <source>
        <dbReference type="ARBA" id="ARBA00047770"/>
    </source>
</evidence>
<keyword evidence="4 11" id="KW-0489">Methyltransferase</keyword>
<dbReference type="GO" id="GO:0140956">
    <property type="term" value="F:histone H3K79 trimethyltransferase activity"/>
    <property type="evidence" value="ECO:0007669"/>
    <property type="project" value="UniProtKB-EC"/>
</dbReference>
<dbReference type="AlphaFoldDB" id="A0A024GDI3"/>
<evidence type="ECO:0000256" key="12">
    <source>
        <dbReference type="SAM" id="MobiDB-lite"/>
    </source>
</evidence>
<dbReference type="STRING" id="65357.A0A024GDI3"/>
<feature type="compositionally biased region" description="Basic and acidic residues" evidence="12">
    <location>
        <begin position="55"/>
        <end position="69"/>
    </location>
</feature>
<dbReference type="GO" id="GO:0000077">
    <property type="term" value="P:DNA damage checkpoint signaling"/>
    <property type="evidence" value="ECO:0007669"/>
    <property type="project" value="TreeGrafter"/>
</dbReference>
<evidence type="ECO:0000313" key="15">
    <source>
        <dbReference type="Proteomes" id="UP000053237"/>
    </source>
</evidence>
<comment type="subcellular location">
    <subcellularLocation>
        <location evidence="1 11">Nucleus</location>
    </subcellularLocation>
</comment>
<dbReference type="Proteomes" id="UP000053237">
    <property type="component" value="Unassembled WGS sequence"/>
</dbReference>
<keyword evidence="7 11" id="KW-0156">Chromatin regulator</keyword>